<name>A0A016TBQ2_9BILA</name>
<protein>
    <submittedName>
        <fullName evidence="2">Uncharacterized protein</fullName>
    </submittedName>
</protein>
<reference evidence="3" key="1">
    <citation type="journal article" date="2015" name="Nat. Genet.">
        <title>The genome and transcriptome of the zoonotic hookworm Ancylostoma ceylanicum identify infection-specific gene families.</title>
        <authorList>
            <person name="Schwarz E.M."/>
            <person name="Hu Y."/>
            <person name="Antoshechkin I."/>
            <person name="Miller M.M."/>
            <person name="Sternberg P.W."/>
            <person name="Aroian R.V."/>
        </authorList>
    </citation>
    <scope>NUCLEOTIDE SEQUENCE</scope>
    <source>
        <strain evidence="3">HY135</strain>
    </source>
</reference>
<keyword evidence="1" id="KW-0812">Transmembrane</keyword>
<dbReference type="EMBL" id="JARK01001454">
    <property type="protein sequence ID" value="EYC00030.1"/>
    <property type="molecule type" value="Genomic_DNA"/>
</dbReference>
<organism evidence="2 3">
    <name type="scientific">Ancylostoma ceylanicum</name>
    <dbReference type="NCBI Taxonomy" id="53326"/>
    <lineage>
        <taxon>Eukaryota</taxon>
        <taxon>Metazoa</taxon>
        <taxon>Ecdysozoa</taxon>
        <taxon>Nematoda</taxon>
        <taxon>Chromadorea</taxon>
        <taxon>Rhabditida</taxon>
        <taxon>Rhabditina</taxon>
        <taxon>Rhabditomorpha</taxon>
        <taxon>Strongyloidea</taxon>
        <taxon>Ancylostomatidae</taxon>
        <taxon>Ancylostomatinae</taxon>
        <taxon>Ancylostoma</taxon>
    </lineage>
</organism>
<dbReference type="Proteomes" id="UP000024635">
    <property type="component" value="Unassembled WGS sequence"/>
</dbReference>
<comment type="caution">
    <text evidence="2">The sequence shown here is derived from an EMBL/GenBank/DDBJ whole genome shotgun (WGS) entry which is preliminary data.</text>
</comment>
<keyword evidence="3" id="KW-1185">Reference proteome</keyword>
<evidence type="ECO:0000313" key="3">
    <source>
        <dbReference type="Proteomes" id="UP000024635"/>
    </source>
</evidence>
<feature type="transmembrane region" description="Helical" evidence="1">
    <location>
        <begin position="37"/>
        <end position="57"/>
    </location>
</feature>
<accession>A0A016TBQ2</accession>
<sequence>MRLFPSFSATTELTYHETDVQSSLPVDFSVFRKNASLFWFSAFYLYIANPIQICFFFRGAAPPMRRGRPARRCGCRALPVLMLCSFLRLNAALIRKTLVVSHHYQHPTTTRAAPLPHRISDAARQCGIVCSICDDS</sequence>
<proteinExistence type="predicted"/>
<keyword evidence="1" id="KW-1133">Transmembrane helix</keyword>
<keyword evidence="1" id="KW-0472">Membrane</keyword>
<evidence type="ECO:0000256" key="1">
    <source>
        <dbReference type="SAM" id="Phobius"/>
    </source>
</evidence>
<gene>
    <name evidence="2" type="primary">Acey_s0118.g735</name>
    <name evidence="2" type="ORF">Y032_0118g735</name>
</gene>
<dbReference type="AlphaFoldDB" id="A0A016TBQ2"/>
<evidence type="ECO:0000313" key="2">
    <source>
        <dbReference type="EMBL" id="EYC00030.1"/>
    </source>
</evidence>